<dbReference type="SUPFAM" id="SSF48029">
    <property type="entry name" value="FliG"/>
    <property type="match status" value="2"/>
</dbReference>
<dbReference type="GO" id="GO:0005886">
    <property type="term" value="C:plasma membrane"/>
    <property type="evidence" value="ECO:0007669"/>
    <property type="project" value="UniProtKB-SubCell"/>
</dbReference>
<dbReference type="InterPro" id="IPR011002">
    <property type="entry name" value="FliG_a-hlx"/>
</dbReference>
<dbReference type="GeneID" id="56452256"/>
<evidence type="ECO:0000313" key="18">
    <source>
        <dbReference type="EMBL" id="TWA86472.1"/>
    </source>
</evidence>
<evidence type="ECO:0000256" key="11">
    <source>
        <dbReference type="PIRNR" id="PIRNR003161"/>
    </source>
</evidence>
<evidence type="ECO:0000256" key="2">
    <source>
        <dbReference type="ARBA" id="ARBA00004413"/>
    </source>
</evidence>
<comment type="function">
    <text evidence="10 11">FliG is one of three proteins (FliG, FliN, FliM) that forms the rotor-mounted switch complex (C ring), located at the base of the basal body. This complex interacts with the CheY and CheZ chemotaxis proteins, in addition to contacting components of the motor that determine the direction of flagellar rotation.</text>
</comment>
<dbReference type="EMBL" id="NOWT01000002">
    <property type="protein sequence ID" value="OYD85758.1"/>
    <property type="molecule type" value="Genomic_DNA"/>
</dbReference>
<keyword evidence="6 11" id="KW-0145">Chemotaxis</keyword>
<reference evidence="16 22" key="4">
    <citation type="submission" date="2023-11" db="EMBL/GenBank/DDBJ databases">
        <title>MicrobeMod: A computational toolkit for identifying prokaryotic methylation and restriction-modification with nanopore sequencing.</title>
        <authorList>
            <person name="Crits-Christoph A."/>
            <person name="Kang S.C."/>
            <person name="Lee H."/>
            <person name="Ostrov N."/>
        </authorList>
    </citation>
    <scope>NUCLEOTIDE SEQUENCE [LARGE SCALE GENOMIC DNA]</scope>
    <source>
        <strain evidence="16 22">ATCC 29145</strain>
    </source>
</reference>
<comment type="subcellular location">
    <subcellularLocation>
        <location evidence="1 11">Bacterial flagellum basal body</location>
    </subcellularLocation>
    <subcellularLocation>
        <location evidence="11">Cell inner membrane</location>
        <topology evidence="11">Peripheral membrane protein</topology>
        <orientation evidence="11">Cytoplasmic side</orientation>
    </subcellularLocation>
    <subcellularLocation>
        <location evidence="2">Cell membrane</location>
        <topology evidence="2">Peripheral membrane protein</topology>
        <orientation evidence="2">Cytoplasmic side</orientation>
    </subcellularLocation>
</comment>
<dbReference type="InterPro" id="IPR032779">
    <property type="entry name" value="FliG_M"/>
</dbReference>
<dbReference type="PRINTS" id="PR00954">
    <property type="entry name" value="FLGMOTORFLIG"/>
</dbReference>
<keyword evidence="17" id="KW-0969">Cilium</keyword>
<evidence type="ECO:0000313" key="15">
    <source>
        <dbReference type="EMBL" id="KAA0687110.1"/>
    </source>
</evidence>
<evidence type="ECO:0000259" key="14">
    <source>
        <dbReference type="Pfam" id="PF14842"/>
    </source>
</evidence>
<dbReference type="Proteomes" id="UP000215367">
    <property type="component" value="Unassembled WGS sequence"/>
</dbReference>
<dbReference type="InterPro" id="IPR028263">
    <property type="entry name" value="FliG_N"/>
</dbReference>
<feature type="domain" description="Flagellar motor switch protein FliG C-terminal" evidence="12">
    <location>
        <begin position="223"/>
        <end position="329"/>
    </location>
</feature>
<evidence type="ECO:0000259" key="12">
    <source>
        <dbReference type="Pfam" id="PF01706"/>
    </source>
</evidence>
<dbReference type="Proteomes" id="UP000476837">
    <property type="component" value="Unassembled WGS sequence"/>
</dbReference>
<evidence type="ECO:0000256" key="5">
    <source>
        <dbReference type="ARBA" id="ARBA00022475"/>
    </source>
</evidence>
<dbReference type="EMBL" id="QOKV01000003">
    <property type="protein sequence ID" value="KAA0687110.1"/>
    <property type="molecule type" value="Genomic_DNA"/>
</dbReference>
<dbReference type="Pfam" id="PF14841">
    <property type="entry name" value="FliG_M"/>
    <property type="match status" value="1"/>
</dbReference>
<dbReference type="EMBL" id="VITH01000002">
    <property type="protein sequence ID" value="TWA86472.1"/>
    <property type="molecule type" value="Genomic_DNA"/>
</dbReference>
<dbReference type="GO" id="GO:0009425">
    <property type="term" value="C:bacterial-type flagellum basal body"/>
    <property type="evidence" value="ECO:0007669"/>
    <property type="project" value="UniProtKB-SubCell"/>
</dbReference>
<evidence type="ECO:0000313" key="17">
    <source>
        <dbReference type="EMBL" id="OYD85758.1"/>
    </source>
</evidence>
<evidence type="ECO:0000256" key="3">
    <source>
        <dbReference type="ARBA" id="ARBA00010299"/>
    </source>
</evidence>
<comment type="caution">
    <text evidence="17">The sequence shown here is derived from an EMBL/GenBank/DDBJ whole genome shotgun (WGS) entry which is preliminary data.</text>
</comment>
<keyword evidence="5 11" id="KW-1003">Cell membrane</keyword>
<dbReference type="Proteomes" id="UP001277471">
    <property type="component" value="Unassembled WGS sequence"/>
</dbReference>
<dbReference type="KEGG" id="abf:AMK58_11975"/>
<keyword evidence="7 11" id="KW-0283">Flagellar rotation</keyword>
<evidence type="ECO:0000256" key="7">
    <source>
        <dbReference type="ARBA" id="ARBA00022779"/>
    </source>
</evidence>
<evidence type="ECO:0000313" key="20">
    <source>
        <dbReference type="Proteomes" id="UP000318529"/>
    </source>
</evidence>
<dbReference type="GO" id="GO:0006935">
    <property type="term" value="P:chemotaxis"/>
    <property type="evidence" value="ECO:0007669"/>
    <property type="project" value="UniProtKB-KW"/>
</dbReference>
<reference evidence="15 21" key="2">
    <citation type="submission" date="2018-07" db="EMBL/GenBank/DDBJ databases">
        <title>Genome sequence of Roseomonas fauriae ATCC 49958.</title>
        <authorList>
            <person name="Sant'Anna F.H."/>
            <person name="Baldani J.I."/>
            <person name="Zilli J.E."/>
            <person name="Reis V.M."/>
            <person name="Hartmann A."/>
            <person name="Cruz L."/>
            <person name="de Souza E.M."/>
            <person name="de Oliveira Pedrosa F."/>
            <person name="Passaglia L.M.P."/>
        </authorList>
    </citation>
    <scope>NUCLEOTIDE SEQUENCE [LARGE SCALE GENOMIC DNA]</scope>
    <source>
        <strain evidence="15 21">ATCC 49958</strain>
    </source>
</reference>
<evidence type="ECO:0000256" key="9">
    <source>
        <dbReference type="ARBA" id="ARBA00023143"/>
    </source>
</evidence>
<evidence type="ECO:0000259" key="13">
    <source>
        <dbReference type="Pfam" id="PF14841"/>
    </source>
</evidence>
<keyword evidence="8 11" id="KW-0472">Membrane</keyword>
<dbReference type="Pfam" id="PF01706">
    <property type="entry name" value="FliG_C"/>
    <property type="match status" value="1"/>
</dbReference>
<dbReference type="Pfam" id="PF14842">
    <property type="entry name" value="FliG_N"/>
    <property type="match status" value="1"/>
</dbReference>
<proteinExistence type="inferred from homology"/>
<protein>
    <recommendedName>
        <fullName evidence="4 11">Flagellar motor switch protein FliG</fullName>
    </recommendedName>
</protein>
<evidence type="ECO:0000256" key="10">
    <source>
        <dbReference type="ARBA" id="ARBA00025598"/>
    </source>
</evidence>
<gene>
    <name evidence="16" type="primary">fliG</name>
    <name evidence="17" type="ORF">CHT98_03095</name>
    <name evidence="15" type="ORF">DS837_07755</name>
    <name evidence="18" type="ORF">FBZ83_102263</name>
    <name evidence="16" type="ORF">SIM66_27265</name>
</gene>
<feature type="domain" description="Flagellar motor switch protein FliG middle" evidence="13">
    <location>
        <begin position="122"/>
        <end position="194"/>
    </location>
</feature>
<dbReference type="RefSeq" id="WP_035670918.1">
    <property type="nucleotide sequence ID" value="NZ_CP012914.1"/>
</dbReference>
<sequence>MALKVREDYRTLTGPEKAAILMLALGDEHSSKLFAMMDDEEIKELSQVMANLGTVSANLIERLFVEFAEQMSATGSLVGSFDSTERLLLKTLPKDKVDSIMEEIRGPAGRTMWDKLANVNESVLSNYLKNEYPQTVAVVLSKIRPEHAGRVLTQLPESFAMEVIMRMLRMEAVQKEVLDDVERTLRTEFMTNLARTSRRDSHEMLAEIFNGLDRTTEHRFMAALEERNRDSAERIKSLMFTFEDLSKLDPSGVQALLRSVDKQKLATALKGASETLKDLFFSNMSERAAKILREDMAAMGPVRVREVDESQMYMVQLAKDLAARGEIVISEGSGENELIY</sequence>
<comment type="similarity">
    <text evidence="3 11">Belongs to the FliG family.</text>
</comment>
<dbReference type="NCBIfam" id="TIGR00207">
    <property type="entry name" value="fliG"/>
    <property type="match status" value="1"/>
</dbReference>
<dbReference type="PIRSF" id="PIRSF003161">
    <property type="entry name" value="FliG"/>
    <property type="match status" value="1"/>
</dbReference>
<evidence type="ECO:0000256" key="6">
    <source>
        <dbReference type="ARBA" id="ARBA00022500"/>
    </source>
</evidence>
<keyword evidence="22" id="KW-1185">Reference proteome</keyword>
<keyword evidence="17" id="KW-0966">Cell projection</keyword>
<reference evidence="18 20" key="3">
    <citation type="submission" date="2019-06" db="EMBL/GenBank/DDBJ databases">
        <title>Genomic Encyclopedia of Type Strains, Phase IV (KMG-V): Genome sequencing to study the core and pangenomes of soil and plant-associated prokaryotes.</title>
        <authorList>
            <person name="Whitman W."/>
        </authorList>
    </citation>
    <scope>NUCLEOTIDE SEQUENCE [LARGE SCALE GENOMIC DNA]</scope>
    <source>
        <strain evidence="18 20">BR 11650</strain>
    </source>
</reference>
<evidence type="ECO:0000256" key="1">
    <source>
        <dbReference type="ARBA" id="ARBA00004117"/>
    </source>
</evidence>
<keyword evidence="11" id="KW-0997">Cell inner membrane</keyword>
<evidence type="ECO:0000313" key="16">
    <source>
        <dbReference type="EMBL" id="MDX5954873.1"/>
    </source>
</evidence>
<evidence type="ECO:0000256" key="4">
    <source>
        <dbReference type="ARBA" id="ARBA00021870"/>
    </source>
</evidence>
<organism evidence="17 19">
    <name type="scientific">Azospirillum brasilense</name>
    <dbReference type="NCBI Taxonomy" id="192"/>
    <lineage>
        <taxon>Bacteria</taxon>
        <taxon>Pseudomonadati</taxon>
        <taxon>Pseudomonadota</taxon>
        <taxon>Alphaproteobacteria</taxon>
        <taxon>Rhodospirillales</taxon>
        <taxon>Azospirillaceae</taxon>
        <taxon>Azospirillum</taxon>
    </lineage>
</organism>
<dbReference type="PANTHER" id="PTHR30534">
    <property type="entry name" value="FLAGELLAR MOTOR SWITCH PROTEIN FLIG"/>
    <property type="match status" value="1"/>
</dbReference>
<reference evidence="17 19" key="1">
    <citation type="submission" date="2017-07" db="EMBL/GenBank/DDBJ databases">
        <title>Whole genome sequence of Azospirillum brasilense 2A1, a potential biofertilizer strain.</title>
        <authorList>
            <person name="Fontana C.A."/>
            <person name="Toffoli L.M."/>
            <person name="Salazar S.M."/>
            <person name="Puglisi E."/>
            <person name="Pedraza R."/>
            <person name="Bassi D."/>
            <person name="Cocconcelli P.S."/>
        </authorList>
    </citation>
    <scope>NUCLEOTIDE SEQUENCE [LARGE SCALE GENOMIC DNA]</scope>
    <source>
        <strain evidence="17 19">2A1</strain>
    </source>
</reference>
<dbReference type="GO" id="GO:0003774">
    <property type="term" value="F:cytoskeletal motor activity"/>
    <property type="evidence" value="ECO:0007669"/>
    <property type="project" value="InterPro"/>
</dbReference>
<dbReference type="GO" id="GO:0071973">
    <property type="term" value="P:bacterial-type flagellum-dependent cell motility"/>
    <property type="evidence" value="ECO:0007669"/>
    <property type="project" value="InterPro"/>
</dbReference>
<keyword evidence="9 11" id="KW-0975">Bacterial flagellum</keyword>
<dbReference type="InterPro" id="IPR000090">
    <property type="entry name" value="Flg_Motor_Flig"/>
</dbReference>
<dbReference type="Proteomes" id="UP000318529">
    <property type="component" value="Unassembled WGS sequence"/>
</dbReference>
<evidence type="ECO:0000313" key="21">
    <source>
        <dbReference type="Proteomes" id="UP000476837"/>
    </source>
</evidence>
<evidence type="ECO:0000313" key="22">
    <source>
        <dbReference type="Proteomes" id="UP001277471"/>
    </source>
</evidence>
<dbReference type="InterPro" id="IPR023087">
    <property type="entry name" value="Flg_Motor_Flig_C"/>
</dbReference>
<dbReference type="AlphaFoldDB" id="A0A0P0EE59"/>
<name>A0A0P0EE59_AZOBR</name>
<keyword evidence="17" id="KW-0282">Flagellum</keyword>
<dbReference type="PANTHER" id="PTHR30534:SF0">
    <property type="entry name" value="FLAGELLAR MOTOR SWITCH PROTEIN FLIG"/>
    <property type="match status" value="1"/>
</dbReference>
<feature type="domain" description="Flagellar motor switch protein FliG N-terminal" evidence="14">
    <location>
        <begin position="12"/>
        <end position="113"/>
    </location>
</feature>
<dbReference type="EMBL" id="JAWXYC010000004">
    <property type="protein sequence ID" value="MDX5954873.1"/>
    <property type="molecule type" value="Genomic_DNA"/>
</dbReference>
<evidence type="ECO:0000256" key="8">
    <source>
        <dbReference type="ARBA" id="ARBA00023136"/>
    </source>
</evidence>
<dbReference type="Gene3D" id="1.10.220.30">
    <property type="match status" value="3"/>
</dbReference>
<evidence type="ECO:0000313" key="19">
    <source>
        <dbReference type="Proteomes" id="UP000215367"/>
    </source>
</evidence>
<accession>A0A0P0EE59</accession>